<protein>
    <submittedName>
        <fullName evidence="2">Uncharacterized protein</fullName>
    </submittedName>
</protein>
<dbReference type="AlphaFoldDB" id="A0A6J4TQS1"/>
<evidence type="ECO:0000256" key="1">
    <source>
        <dbReference type="SAM" id="Phobius"/>
    </source>
</evidence>
<keyword evidence="1" id="KW-0472">Membrane</keyword>
<reference evidence="2" key="1">
    <citation type="submission" date="2020-02" db="EMBL/GenBank/DDBJ databases">
        <authorList>
            <person name="Meier V. D."/>
        </authorList>
    </citation>
    <scope>NUCLEOTIDE SEQUENCE</scope>
    <source>
        <strain evidence="2">AVDCRST_MAG91</strain>
    </source>
</reference>
<keyword evidence="1" id="KW-0812">Transmembrane</keyword>
<name>A0A6J4TQS1_9SPHN</name>
<gene>
    <name evidence="2" type="ORF">AVDCRST_MAG91-2719</name>
</gene>
<evidence type="ECO:0000313" key="2">
    <source>
        <dbReference type="EMBL" id="CAA9528155.1"/>
    </source>
</evidence>
<dbReference type="EMBL" id="CADCVX010000483">
    <property type="protein sequence ID" value="CAA9528155.1"/>
    <property type="molecule type" value="Genomic_DNA"/>
</dbReference>
<sequence length="44" mass="5057">MLDFFEEYPLYLLAGIGELFALAWTIGLLVWARRVRRATNSPEG</sequence>
<proteinExistence type="predicted"/>
<accession>A0A6J4TQS1</accession>
<feature type="transmembrane region" description="Helical" evidence="1">
    <location>
        <begin position="12"/>
        <end position="32"/>
    </location>
</feature>
<organism evidence="2">
    <name type="scientific">uncultured Sphingomonadaceae bacterium</name>
    <dbReference type="NCBI Taxonomy" id="169976"/>
    <lineage>
        <taxon>Bacteria</taxon>
        <taxon>Pseudomonadati</taxon>
        <taxon>Pseudomonadota</taxon>
        <taxon>Alphaproteobacteria</taxon>
        <taxon>Sphingomonadales</taxon>
        <taxon>Sphingomonadaceae</taxon>
        <taxon>environmental samples</taxon>
    </lineage>
</organism>
<keyword evidence="1" id="KW-1133">Transmembrane helix</keyword>